<reference evidence="3" key="1">
    <citation type="submission" date="2021-04" db="EMBL/GenBank/DDBJ databases">
        <authorList>
            <consortium name="Molecular Ecology Group"/>
        </authorList>
    </citation>
    <scope>NUCLEOTIDE SEQUENCE</scope>
</reference>
<proteinExistence type="predicted"/>
<comment type="caution">
    <text evidence="3">The sequence shown here is derived from an EMBL/GenBank/DDBJ whole genome shotgun (WGS) entry which is preliminary data.</text>
</comment>
<evidence type="ECO:0000313" key="4">
    <source>
        <dbReference type="Proteomes" id="UP000678393"/>
    </source>
</evidence>
<dbReference type="InterPro" id="IPR057321">
    <property type="entry name" value="RFX1-4/6/8-like_BCD"/>
</dbReference>
<dbReference type="PANTHER" id="PTHR12619:SF32">
    <property type="entry name" value="RFX-TYPE WINGED-HELIX DOMAIN-CONTAINING PROTEIN"/>
    <property type="match status" value="1"/>
</dbReference>
<feature type="domain" description="RFX1-4/6/8-like BCD" evidence="2">
    <location>
        <begin position="35"/>
        <end position="100"/>
    </location>
</feature>
<accession>A0A8S3Z4N8</accession>
<dbReference type="InterPro" id="IPR039779">
    <property type="entry name" value="RFX-like"/>
</dbReference>
<dbReference type="EMBL" id="CAJHNH020001485">
    <property type="protein sequence ID" value="CAG5123258.1"/>
    <property type="molecule type" value="Genomic_DNA"/>
</dbReference>
<dbReference type="PANTHER" id="PTHR12619">
    <property type="entry name" value="RFX TRANSCRIPTION FACTOR FAMILY"/>
    <property type="match status" value="1"/>
</dbReference>
<organism evidence="3 4">
    <name type="scientific">Candidula unifasciata</name>
    <dbReference type="NCBI Taxonomy" id="100452"/>
    <lineage>
        <taxon>Eukaryota</taxon>
        <taxon>Metazoa</taxon>
        <taxon>Spiralia</taxon>
        <taxon>Lophotrochozoa</taxon>
        <taxon>Mollusca</taxon>
        <taxon>Gastropoda</taxon>
        <taxon>Heterobranchia</taxon>
        <taxon>Euthyneura</taxon>
        <taxon>Panpulmonata</taxon>
        <taxon>Eupulmonata</taxon>
        <taxon>Stylommatophora</taxon>
        <taxon>Helicina</taxon>
        <taxon>Helicoidea</taxon>
        <taxon>Geomitridae</taxon>
        <taxon>Candidula</taxon>
    </lineage>
</organism>
<dbReference type="Proteomes" id="UP000678393">
    <property type="component" value="Unassembled WGS sequence"/>
</dbReference>
<protein>
    <recommendedName>
        <fullName evidence="2">RFX1-4/6/8-like BCD domain-containing protein</fullName>
    </recommendedName>
</protein>
<feature type="non-terminal residue" evidence="3">
    <location>
        <position position="1"/>
    </location>
</feature>
<dbReference type="OrthoDB" id="6153632at2759"/>
<dbReference type="GO" id="GO:0000981">
    <property type="term" value="F:DNA-binding transcription factor activity, RNA polymerase II-specific"/>
    <property type="evidence" value="ECO:0007669"/>
    <property type="project" value="TreeGrafter"/>
</dbReference>
<dbReference type="AlphaFoldDB" id="A0A8S3Z4N8"/>
<dbReference type="Pfam" id="PF25340">
    <property type="entry name" value="BCD_RFX"/>
    <property type="match status" value="1"/>
</dbReference>
<feature type="region of interest" description="Disordered" evidence="1">
    <location>
        <begin position="128"/>
        <end position="158"/>
    </location>
</feature>
<name>A0A8S3Z4N8_9EUPU</name>
<evidence type="ECO:0000259" key="2">
    <source>
        <dbReference type="Pfam" id="PF25340"/>
    </source>
</evidence>
<keyword evidence="4" id="KW-1185">Reference proteome</keyword>
<feature type="compositionally biased region" description="Polar residues" evidence="1">
    <location>
        <begin position="128"/>
        <end position="137"/>
    </location>
</feature>
<sequence length="448" mass="49874">RRSLQCVAGDAQIYGELVLENIHFVRTLRGRGVRSSEVSEAKFQARAGRLLLQWSMIGALIMKDLTLNNARCFCTSTFLHVLKMTLDEYILLVVETQTDKHKDAQLQKNLQKHMKNTEEIKMSAKVRTQANKIQTSPKVRKRKLPAPPESEGEYELDATDTEEHCTSYTQAPPLPSHYESMTSTAFSWPTQPAHRDTVVVNNVSSSLATQCRSMLRPSAISSNSVPLSPVKHFPPYDRSAYIPTFSFNTYNDYVSHTNTFATPRPVQPFSDHTASQAFHSVNFNPGVNPASSAPPGYWTEVRPHQAGLSDAYTQLAYPSYQHTYDSYKKNPFLRSTMYQDSFGRSSSTFDGLSRANAALDGLARSNSTLDSFARPSPSFDAGRSAMYYTPDSIQVGPYGNSFMEITPPSGQYPRQDGLLYQEDMLASNMAAATGLPGFSKSYLPAGFR</sequence>
<gene>
    <name evidence="3" type="ORF">CUNI_LOCUS8816</name>
</gene>
<evidence type="ECO:0000313" key="3">
    <source>
        <dbReference type="EMBL" id="CAG5123258.1"/>
    </source>
</evidence>
<evidence type="ECO:0000256" key="1">
    <source>
        <dbReference type="SAM" id="MobiDB-lite"/>
    </source>
</evidence>
<dbReference type="GO" id="GO:0000978">
    <property type="term" value="F:RNA polymerase II cis-regulatory region sequence-specific DNA binding"/>
    <property type="evidence" value="ECO:0007669"/>
    <property type="project" value="TreeGrafter"/>
</dbReference>